<keyword evidence="1" id="KW-0812">Transmembrane</keyword>
<accession>A0A5N5V3S9</accession>
<comment type="caution">
    <text evidence="2">The sequence shown here is derived from an EMBL/GenBank/DDBJ whole genome shotgun (WGS) entry which is preliminary data.</text>
</comment>
<keyword evidence="1" id="KW-1133">Transmembrane helix</keyword>
<dbReference type="InterPro" id="IPR005152">
    <property type="entry name" value="Lipase_secreted"/>
</dbReference>
<evidence type="ECO:0008006" key="4">
    <source>
        <dbReference type="Google" id="ProtNLM"/>
    </source>
</evidence>
<dbReference type="Pfam" id="PF03583">
    <property type="entry name" value="LIP"/>
    <property type="match status" value="1"/>
</dbReference>
<dbReference type="SUPFAM" id="SSF53474">
    <property type="entry name" value="alpha/beta-Hydrolases"/>
    <property type="match status" value="1"/>
</dbReference>
<dbReference type="PANTHER" id="PTHR34853">
    <property type="match status" value="1"/>
</dbReference>
<evidence type="ECO:0000313" key="2">
    <source>
        <dbReference type="EMBL" id="KAB7756535.1"/>
    </source>
</evidence>
<dbReference type="GeneID" id="74301988"/>
<dbReference type="GO" id="GO:0016042">
    <property type="term" value="P:lipid catabolic process"/>
    <property type="evidence" value="ECO:0007669"/>
    <property type="project" value="InterPro"/>
</dbReference>
<proteinExistence type="predicted"/>
<organism evidence="2 3">
    <name type="scientific">Mycolicibacterium phlei DSM 43239 = CCUG 21000</name>
    <dbReference type="NCBI Taxonomy" id="1226750"/>
    <lineage>
        <taxon>Bacteria</taxon>
        <taxon>Bacillati</taxon>
        <taxon>Actinomycetota</taxon>
        <taxon>Actinomycetes</taxon>
        <taxon>Mycobacteriales</taxon>
        <taxon>Mycobacteriaceae</taxon>
        <taxon>Mycolicibacterium</taxon>
    </lineage>
</organism>
<dbReference type="GO" id="GO:0004806">
    <property type="term" value="F:triacylglycerol lipase activity"/>
    <property type="evidence" value="ECO:0007669"/>
    <property type="project" value="InterPro"/>
</dbReference>
<gene>
    <name evidence="2" type="ORF">MPHL21000_10675</name>
</gene>
<dbReference type="RefSeq" id="WP_061481491.1">
    <property type="nucleotide sequence ID" value="NZ_ANBO01000023.1"/>
</dbReference>
<evidence type="ECO:0000256" key="1">
    <source>
        <dbReference type="SAM" id="Phobius"/>
    </source>
</evidence>
<dbReference type="Proteomes" id="UP000325690">
    <property type="component" value="Unassembled WGS sequence"/>
</dbReference>
<evidence type="ECO:0000313" key="3">
    <source>
        <dbReference type="Proteomes" id="UP000325690"/>
    </source>
</evidence>
<sequence>MSNQRGGGFRAAVWAVIAVVVVAAVVAAVNLQPIISMVALRLVNQFPSSGGAPVPVATADLTDTGPGSLVSATTMPAVTRTFEGRDLVAARVVYRSTSGDDESPTVVSGSVFTPRGAAPDDGWPVVAFGHGTLGIDGRCGPSLSPSLMNLVNVVRVLARLGYAVALPDYQGLGVKGVHPYSDSITAGRNMIDAVRALRHTFPDVSDRWAAMGDSQGGGAAWAADELAAEYAPELRLVGALASSPSADLAGLVDKADAGTLTREQRPVLQMIVESLARLHPEEVNRDDFRRGAAAHYWNVLADCTEAGAYKRGNAVKQLSARDFTPRSPQAADRLRGYLQAWALPQKPLSAPLYVWYGGQDPYIDADWTTAAIQRACTLGGVVTVKFEPEGGHNPGNALNMLDWMADRFAGKPAPDDC</sequence>
<keyword evidence="3" id="KW-1185">Reference proteome</keyword>
<reference evidence="2 3" key="1">
    <citation type="submission" date="2012-10" db="EMBL/GenBank/DDBJ databases">
        <title>The draft sequence of the Mycobacterium pheli genome.</title>
        <authorList>
            <person name="Pettersson B.M.F."/>
            <person name="Das S."/>
            <person name="Dasgupta S."/>
            <person name="Bhattacharya A."/>
            <person name="Kirsebom L.A."/>
        </authorList>
    </citation>
    <scope>NUCLEOTIDE SEQUENCE [LARGE SCALE GENOMIC DNA]</scope>
    <source>
        <strain evidence="2 3">CCUG 21000</strain>
    </source>
</reference>
<dbReference type="InterPro" id="IPR029058">
    <property type="entry name" value="AB_hydrolase_fold"/>
</dbReference>
<dbReference type="EMBL" id="ANBP01000012">
    <property type="protein sequence ID" value="KAB7756535.1"/>
    <property type="molecule type" value="Genomic_DNA"/>
</dbReference>
<name>A0A5N5V3S9_MYCPH</name>
<dbReference type="AlphaFoldDB" id="A0A5N5V3S9"/>
<keyword evidence="1" id="KW-0472">Membrane</keyword>
<dbReference type="PANTHER" id="PTHR34853:SF1">
    <property type="entry name" value="LIPASE 5"/>
    <property type="match status" value="1"/>
</dbReference>
<protein>
    <recommendedName>
        <fullName evidence="4">Lipase</fullName>
    </recommendedName>
</protein>
<feature type="transmembrane region" description="Helical" evidence="1">
    <location>
        <begin position="12"/>
        <end position="31"/>
    </location>
</feature>
<dbReference type="Gene3D" id="3.40.50.1820">
    <property type="entry name" value="alpha/beta hydrolase"/>
    <property type="match status" value="2"/>
</dbReference>
<dbReference type="PIRSF" id="PIRSF029171">
    <property type="entry name" value="Esterase_LipA"/>
    <property type="match status" value="1"/>
</dbReference>